<name>A0A1Q2CXP6_9ACTN</name>
<sequence>MSITHGLPPMRQAERGRDERGETPRPPLDRVVAVVEDALPPNPVTAEQLPAMRAGLADSAEAALDGLDGLTHTEATVPTADGAEVTLSVFRIGAGVGPAIMWIHGGGMITGNRFSGVRPYLEQILKHGGTLVTPEYRLAPENPAPIPVEDCYAAYAWAFEHAADLGFDPQRFILAGSSAGGCLAAGVALLARDRKAPQAAGVLLECPMLDDRNDSTSIRQYDVASGWCAQSNEFGWTALLGAARGTDDVSPYDAPARATWLGGLPPIHISVGSADPFRDEDVDFATGIWRDGGDCELHVLPGGVHGFEAYAPTGSLTAAVLRSRDQWIDRILNPDDPDLAYDGLPALVRLLTGRDVDAEGGRQFLESLRKSR</sequence>
<feature type="compositionally biased region" description="Basic and acidic residues" evidence="2">
    <location>
        <begin position="12"/>
        <end position="23"/>
    </location>
</feature>
<keyword evidence="5" id="KW-1185">Reference proteome</keyword>
<accession>A0A1Q2CXP6</accession>
<dbReference type="Gene3D" id="3.40.50.1820">
    <property type="entry name" value="alpha/beta hydrolase"/>
    <property type="match status" value="1"/>
</dbReference>
<feature type="domain" description="Alpha/beta hydrolase fold-3" evidence="3">
    <location>
        <begin position="100"/>
        <end position="308"/>
    </location>
</feature>
<reference evidence="4 5" key="1">
    <citation type="journal article" date="2008" name="Int. J. Syst. Evol. Microbiol.">
        <title>Tessaracoccus flavescens sp. nov., isolated from marine sediment.</title>
        <authorList>
            <person name="Lee D.W."/>
            <person name="Lee S.D."/>
        </authorList>
    </citation>
    <scope>NUCLEOTIDE SEQUENCE [LARGE SCALE GENOMIC DNA]</scope>
    <source>
        <strain evidence="4 5">SST-39T</strain>
    </source>
</reference>
<proteinExistence type="predicted"/>
<organism evidence="4 5">
    <name type="scientific">Tessaracoccus flavescens</name>
    <dbReference type="NCBI Taxonomy" id="399497"/>
    <lineage>
        <taxon>Bacteria</taxon>
        <taxon>Bacillati</taxon>
        <taxon>Actinomycetota</taxon>
        <taxon>Actinomycetes</taxon>
        <taxon>Propionibacteriales</taxon>
        <taxon>Propionibacteriaceae</taxon>
        <taxon>Tessaracoccus</taxon>
    </lineage>
</organism>
<evidence type="ECO:0000313" key="4">
    <source>
        <dbReference type="EMBL" id="AQP50915.1"/>
    </source>
</evidence>
<dbReference type="KEGG" id="tfa:BW733_08830"/>
<dbReference type="SUPFAM" id="SSF53474">
    <property type="entry name" value="alpha/beta-Hydrolases"/>
    <property type="match status" value="1"/>
</dbReference>
<keyword evidence="1" id="KW-0378">Hydrolase</keyword>
<dbReference type="PANTHER" id="PTHR48081:SF8">
    <property type="entry name" value="ALPHA_BETA HYDROLASE FOLD-3 DOMAIN-CONTAINING PROTEIN-RELATED"/>
    <property type="match status" value="1"/>
</dbReference>
<dbReference type="RefSeq" id="WP_202970149.1">
    <property type="nucleotide sequence ID" value="NZ_CP019607.1"/>
</dbReference>
<evidence type="ECO:0000259" key="3">
    <source>
        <dbReference type="Pfam" id="PF07859"/>
    </source>
</evidence>
<dbReference type="InterPro" id="IPR013094">
    <property type="entry name" value="AB_hydrolase_3"/>
</dbReference>
<feature type="region of interest" description="Disordered" evidence="2">
    <location>
        <begin position="1"/>
        <end position="27"/>
    </location>
</feature>
<dbReference type="Proteomes" id="UP000188235">
    <property type="component" value="Chromosome"/>
</dbReference>
<dbReference type="Pfam" id="PF07859">
    <property type="entry name" value="Abhydrolase_3"/>
    <property type="match status" value="1"/>
</dbReference>
<dbReference type="PANTHER" id="PTHR48081">
    <property type="entry name" value="AB HYDROLASE SUPERFAMILY PROTEIN C4A8.06C"/>
    <property type="match status" value="1"/>
</dbReference>
<dbReference type="AlphaFoldDB" id="A0A1Q2CXP6"/>
<dbReference type="EMBL" id="CP019607">
    <property type="protein sequence ID" value="AQP50915.1"/>
    <property type="molecule type" value="Genomic_DNA"/>
</dbReference>
<dbReference type="InterPro" id="IPR029058">
    <property type="entry name" value="AB_hydrolase_fold"/>
</dbReference>
<dbReference type="GO" id="GO:0016787">
    <property type="term" value="F:hydrolase activity"/>
    <property type="evidence" value="ECO:0007669"/>
    <property type="project" value="UniProtKB-KW"/>
</dbReference>
<gene>
    <name evidence="4" type="ORF">BW733_08830</name>
</gene>
<dbReference type="InterPro" id="IPR050300">
    <property type="entry name" value="GDXG_lipolytic_enzyme"/>
</dbReference>
<evidence type="ECO:0000256" key="2">
    <source>
        <dbReference type="SAM" id="MobiDB-lite"/>
    </source>
</evidence>
<dbReference type="STRING" id="399497.BW733_08830"/>
<protein>
    <recommendedName>
        <fullName evidence="3">Alpha/beta hydrolase fold-3 domain-containing protein</fullName>
    </recommendedName>
</protein>
<evidence type="ECO:0000313" key="5">
    <source>
        <dbReference type="Proteomes" id="UP000188235"/>
    </source>
</evidence>
<evidence type="ECO:0000256" key="1">
    <source>
        <dbReference type="ARBA" id="ARBA00022801"/>
    </source>
</evidence>